<name>A0ABQ9WCZ3_SAGOE</name>
<dbReference type="PANTHER" id="PTHR33905">
    <property type="entry name" value="CST COMPLEX SUBUNIT TEN1"/>
    <property type="match status" value="1"/>
</dbReference>
<dbReference type="InterPro" id="IPR012340">
    <property type="entry name" value="NA-bd_OB-fold"/>
</dbReference>
<keyword evidence="2" id="KW-1185">Reference proteome</keyword>
<proteinExistence type="predicted"/>
<dbReference type="InterPro" id="IPR029146">
    <property type="entry name" value="Ten1_animal_plant"/>
</dbReference>
<dbReference type="Gene3D" id="2.40.50.140">
    <property type="entry name" value="Nucleic acid-binding proteins"/>
    <property type="match status" value="1"/>
</dbReference>
<gene>
    <name evidence="1" type="ORF">P7K49_000862</name>
</gene>
<organism evidence="1 2">
    <name type="scientific">Saguinus oedipus</name>
    <name type="common">Cotton-top tamarin</name>
    <name type="synonym">Oedipomidas oedipus</name>
    <dbReference type="NCBI Taxonomy" id="9490"/>
    <lineage>
        <taxon>Eukaryota</taxon>
        <taxon>Metazoa</taxon>
        <taxon>Chordata</taxon>
        <taxon>Craniata</taxon>
        <taxon>Vertebrata</taxon>
        <taxon>Euteleostomi</taxon>
        <taxon>Mammalia</taxon>
        <taxon>Eutheria</taxon>
        <taxon>Euarchontoglires</taxon>
        <taxon>Primates</taxon>
        <taxon>Haplorrhini</taxon>
        <taxon>Platyrrhini</taxon>
        <taxon>Cebidae</taxon>
        <taxon>Callitrichinae</taxon>
        <taxon>Saguinus</taxon>
    </lineage>
</organism>
<sequence length="125" mass="14119">MKKLYPWHVIDSNPGRAGREEASDAAQTWDLFLPLESQYKPSSWWEHTENIWQVVPLRYGQSRVTLMAQHGSDPHQVVCTKSVKPFQAPVGSMYIVLGELQLQQDGDSLVKALVLNCVEGMDLPL</sequence>
<dbReference type="PANTHER" id="PTHR33905:SF1">
    <property type="entry name" value="CST COMPLEX SUBUNIT TEN1"/>
    <property type="match status" value="1"/>
</dbReference>
<comment type="caution">
    <text evidence="1">The sequence shown here is derived from an EMBL/GenBank/DDBJ whole genome shotgun (WGS) entry which is preliminary data.</text>
</comment>
<accession>A0ABQ9WCZ3</accession>
<reference evidence="1 2" key="1">
    <citation type="submission" date="2023-05" db="EMBL/GenBank/DDBJ databases">
        <title>B98-5 Cell Line De Novo Hybrid Assembly: An Optical Mapping Approach.</title>
        <authorList>
            <person name="Kananen K."/>
            <person name="Auerbach J.A."/>
            <person name="Kautto E."/>
            <person name="Blachly J.S."/>
        </authorList>
    </citation>
    <scope>NUCLEOTIDE SEQUENCE [LARGE SCALE GENOMIC DNA]</scope>
    <source>
        <strain evidence="1">B95-8</strain>
        <tissue evidence="1">Cell line</tissue>
    </source>
</reference>
<dbReference type="Pfam" id="PF15490">
    <property type="entry name" value="Ten1_2"/>
    <property type="match status" value="1"/>
</dbReference>
<protein>
    <submittedName>
        <fullName evidence="1">Uncharacterized protein</fullName>
    </submittedName>
</protein>
<evidence type="ECO:0000313" key="2">
    <source>
        <dbReference type="Proteomes" id="UP001266305"/>
    </source>
</evidence>
<dbReference type="EMBL" id="JASSZA010000001">
    <property type="protein sequence ID" value="KAK2119476.1"/>
    <property type="molecule type" value="Genomic_DNA"/>
</dbReference>
<dbReference type="Proteomes" id="UP001266305">
    <property type="component" value="Unassembled WGS sequence"/>
</dbReference>
<evidence type="ECO:0000313" key="1">
    <source>
        <dbReference type="EMBL" id="KAK2119476.1"/>
    </source>
</evidence>